<keyword evidence="7" id="KW-1185">Reference proteome</keyword>
<dbReference type="InterPro" id="IPR006205">
    <property type="entry name" value="Mev_gal_kin"/>
</dbReference>
<dbReference type="InterPro" id="IPR014721">
    <property type="entry name" value="Ribsml_uS5_D2-typ_fold_subgr"/>
</dbReference>
<dbReference type="InterPro" id="IPR006204">
    <property type="entry name" value="GHMP_kinase_N_dom"/>
</dbReference>
<evidence type="ECO:0000256" key="1">
    <source>
        <dbReference type="ARBA" id="ARBA00022679"/>
    </source>
</evidence>
<keyword evidence="4" id="KW-1133">Transmembrane helix</keyword>
<evidence type="ECO:0000256" key="4">
    <source>
        <dbReference type="SAM" id="Phobius"/>
    </source>
</evidence>
<evidence type="ECO:0000313" key="7">
    <source>
        <dbReference type="Proteomes" id="UP000015102"/>
    </source>
</evidence>
<dbReference type="UniPathway" id="UPA00057">
    <property type="reaction ID" value="UER00098"/>
</dbReference>
<dbReference type="OMA" id="CISVEFP"/>
<keyword evidence="4" id="KW-0472">Membrane</keyword>
<dbReference type="SUPFAM" id="SSF54211">
    <property type="entry name" value="Ribosomal protein S5 domain 2-like"/>
    <property type="match status" value="1"/>
</dbReference>
<keyword evidence="1" id="KW-0808">Transferase</keyword>
<evidence type="ECO:0000259" key="5">
    <source>
        <dbReference type="Pfam" id="PF00288"/>
    </source>
</evidence>
<dbReference type="InterPro" id="IPR020568">
    <property type="entry name" value="Ribosomal_Su5_D2-typ_SF"/>
</dbReference>
<dbReference type="EnsemblMetazoa" id="MESCA009040-RA">
    <property type="protein sequence ID" value="MESCA009040-PA"/>
    <property type="gene ID" value="MESCA009040"/>
</dbReference>
<dbReference type="GO" id="GO:0005524">
    <property type="term" value="F:ATP binding"/>
    <property type="evidence" value="ECO:0007669"/>
    <property type="project" value="InterPro"/>
</dbReference>
<keyword evidence="4" id="KW-0812">Transmembrane</keyword>
<dbReference type="GO" id="GO:0006695">
    <property type="term" value="P:cholesterol biosynthetic process"/>
    <property type="evidence" value="ECO:0007669"/>
    <property type="project" value="TreeGrafter"/>
</dbReference>
<dbReference type="AlphaFoldDB" id="T1GYV3"/>
<evidence type="ECO:0000256" key="3">
    <source>
        <dbReference type="ARBA" id="ARBA00029438"/>
    </source>
</evidence>
<dbReference type="GO" id="GO:0019287">
    <property type="term" value="P:isopentenyl diphosphate biosynthetic process, mevalonate pathway"/>
    <property type="evidence" value="ECO:0007669"/>
    <property type="project" value="UniProtKB-UniPathway"/>
</dbReference>
<dbReference type="STRING" id="36166.T1GYV3"/>
<accession>T1GYV3</accession>
<evidence type="ECO:0000313" key="6">
    <source>
        <dbReference type="EnsemblMetazoa" id="MESCA009040-PA"/>
    </source>
</evidence>
<dbReference type="GO" id="GO:0004496">
    <property type="term" value="F:mevalonate kinase activity"/>
    <property type="evidence" value="ECO:0007669"/>
    <property type="project" value="InterPro"/>
</dbReference>
<dbReference type="HOGENOM" id="CLU_017814_3_0_1"/>
<organism evidence="6 7">
    <name type="scientific">Megaselia scalaris</name>
    <name type="common">Humpbacked fly</name>
    <name type="synonym">Phora scalaris</name>
    <dbReference type="NCBI Taxonomy" id="36166"/>
    <lineage>
        <taxon>Eukaryota</taxon>
        <taxon>Metazoa</taxon>
        <taxon>Ecdysozoa</taxon>
        <taxon>Arthropoda</taxon>
        <taxon>Hexapoda</taxon>
        <taxon>Insecta</taxon>
        <taxon>Pterygota</taxon>
        <taxon>Neoptera</taxon>
        <taxon>Endopterygota</taxon>
        <taxon>Diptera</taxon>
        <taxon>Brachycera</taxon>
        <taxon>Muscomorpha</taxon>
        <taxon>Platypezoidea</taxon>
        <taxon>Phoridae</taxon>
        <taxon>Megaseliini</taxon>
        <taxon>Megaselia</taxon>
    </lineage>
</organism>
<protein>
    <recommendedName>
        <fullName evidence="5">GHMP kinase N-terminal domain-containing protein</fullName>
    </recommendedName>
</protein>
<comment type="pathway">
    <text evidence="3">Isoprenoid biosynthesis; isopentenyl diphosphate biosynthesis via mevalonate pathway; isopentenyl diphosphate from (R)-mevalonate: step 1/3.</text>
</comment>
<name>T1GYV3_MEGSC</name>
<reference evidence="6" key="2">
    <citation type="submission" date="2015-06" db="UniProtKB">
        <authorList>
            <consortium name="EnsemblMetazoa"/>
        </authorList>
    </citation>
    <scope>IDENTIFICATION</scope>
</reference>
<sequence>MLLNCRISAPGKVILHGEHSVVFGKDALVSSIGLRTQLYLLEKENTSCISVEFPNLQFKIETTLDDVNIFLESSKNTPELIRSFIMQRFKRSNEIENNTLVAFFFVLSKAFGQQKVKTAFNISLTSDLTIGAGSGSSAAFGVCIATAFLLLARKITDPYFEHLDLISNLAFESEKIMHLSPSGVDNTICTYGGILKFAKGQGFSKISIPKQNKLNVLLVDSGVSRNTANLVAHYF</sequence>
<dbReference type="Proteomes" id="UP000015102">
    <property type="component" value="Unassembled WGS sequence"/>
</dbReference>
<dbReference type="EMBL" id="CAQQ02380947">
    <property type="status" value="NOT_ANNOTATED_CDS"/>
    <property type="molecule type" value="Genomic_DNA"/>
</dbReference>
<dbReference type="PANTHER" id="PTHR43290:SF2">
    <property type="entry name" value="MEVALONATE KINASE"/>
    <property type="match status" value="1"/>
</dbReference>
<dbReference type="GO" id="GO:0005829">
    <property type="term" value="C:cytosol"/>
    <property type="evidence" value="ECO:0007669"/>
    <property type="project" value="TreeGrafter"/>
</dbReference>
<dbReference type="Pfam" id="PF00288">
    <property type="entry name" value="GHMP_kinases_N"/>
    <property type="match status" value="1"/>
</dbReference>
<feature type="transmembrane region" description="Helical" evidence="4">
    <location>
        <begin position="132"/>
        <end position="152"/>
    </location>
</feature>
<dbReference type="PRINTS" id="PR00959">
    <property type="entry name" value="MEVGALKINASE"/>
</dbReference>
<keyword evidence="2" id="KW-0418">Kinase</keyword>
<reference evidence="7" key="1">
    <citation type="submission" date="2013-02" db="EMBL/GenBank/DDBJ databases">
        <authorList>
            <person name="Hughes D."/>
        </authorList>
    </citation>
    <scope>NUCLEOTIDE SEQUENCE</scope>
    <source>
        <strain>Durham</strain>
        <strain evidence="7">NC isolate 2 -- Noor lab</strain>
    </source>
</reference>
<dbReference type="Gene3D" id="3.30.230.10">
    <property type="match status" value="1"/>
</dbReference>
<dbReference type="PANTHER" id="PTHR43290">
    <property type="entry name" value="MEVALONATE KINASE"/>
    <property type="match status" value="1"/>
</dbReference>
<evidence type="ECO:0000256" key="2">
    <source>
        <dbReference type="ARBA" id="ARBA00022777"/>
    </source>
</evidence>
<proteinExistence type="predicted"/>
<feature type="domain" description="GHMP kinase N-terminal" evidence="5">
    <location>
        <begin position="106"/>
        <end position="193"/>
    </location>
</feature>